<accession>A0ABV7XBD3</accession>
<dbReference type="InterPro" id="IPR002925">
    <property type="entry name" value="Dienelactn_hydro"/>
</dbReference>
<dbReference type="PANTHER" id="PTHR22946:SF0">
    <property type="entry name" value="DIENELACTONE HYDROLASE DOMAIN-CONTAINING PROTEIN"/>
    <property type="match status" value="1"/>
</dbReference>
<dbReference type="InterPro" id="IPR050261">
    <property type="entry name" value="FrsA_esterase"/>
</dbReference>
<keyword evidence="2" id="KW-0378">Hydrolase</keyword>
<dbReference type="EC" id="3.1.-.-" evidence="2"/>
<feature type="domain" description="Dienelactone hydrolase" evidence="1">
    <location>
        <begin position="17"/>
        <end position="235"/>
    </location>
</feature>
<protein>
    <submittedName>
        <fullName evidence="2">Dienelactone hydrolase family protein</fullName>
        <ecNumber evidence="2">3.1.-.-</ecNumber>
    </submittedName>
</protein>
<sequence>MPTATIDYRDGDTVCEAYVSHDGKGGKRPAVLVAHQWGGQGPNERAAADRLAALGYVGFAVDVYGKGRRGEPGGDNGYLMAPFMADRAALRARLLAAVEAARSHEAVDPEKIAIIGYCFGGLCALDLARANAPALRGAVSIHGIFPPPNLGPQADIDASVLILHGWEDPLAKPDEVLGVAKELTDAKADWQLHAYGHAMHAFTAPTANAPEKGLAYDPKAAARSWASIEAFLAEVLA</sequence>
<keyword evidence="3" id="KW-1185">Reference proteome</keyword>
<evidence type="ECO:0000313" key="3">
    <source>
        <dbReference type="Proteomes" id="UP001595615"/>
    </source>
</evidence>
<gene>
    <name evidence="2" type="ORF">ACFOMD_07170</name>
</gene>
<reference evidence="3" key="1">
    <citation type="journal article" date="2019" name="Int. J. Syst. Evol. Microbiol.">
        <title>The Global Catalogue of Microorganisms (GCM) 10K type strain sequencing project: providing services to taxonomists for standard genome sequencing and annotation.</title>
        <authorList>
            <consortium name="The Broad Institute Genomics Platform"/>
            <consortium name="The Broad Institute Genome Sequencing Center for Infectious Disease"/>
            <person name="Wu L."/>
            <person name="Ma J."/>
        </authorList>
    </citation>
    <scope>NUCLEOTIDE SEQUENCE [LARGE SCALE GENOMIC DNA]</scope>
    <source>
        <strain evidence="3">KCTC 42644</strain>
    </source>
</reference>
<proteinExistence type="predicted"/>
<comment type="caution">
    <text evidence="2">The sequence shown here is derived from an EMBL/GenBank/DDBJ whole genome shotgun (WGS) entry which is preliminary data.</text>
</comment>
<dbReference type="GO" id="GO:0016787">
    <property type="term" value="F:hydrolase activity"/>
    <property type="evidence" value="ECO:0007669"/>
    <property type="project" value="UniProtKB-KW"/>
</dbReference>
<dbReference type="SUPFAM" id="SSF53474">
    <property type="entry name" value="alpha/beta-Hydrolases"/>
    <property type="match status" value="1"/>
</dbReference>
<evidence type="ECO:0000313" key="2">
    <source>
        <dbReference type="EMBL" id="MFC3712343.1"/>
    </source>
</evidence>
<dbReference type="InterPro" id="IPR029058">
    <property type="entry name" value="AB_hydrolase_fold"/>
</dbReference>
<evidence type="ECO:0000259" key="1">
    <source>
        <dbReference type="Pfam" id="PF01738"/>
    </source>
</evidence>
<dbReference type="EMBL" id="JBHRXV010000004">
    <property type="protein sequence ID" value="MFC3712343.1"/>
    <property type="molecule type" value="Genomic_DNA"/>
</dbReference>
<dbReference type="Proteomes" id="UP001595615">
    <property type="component" value="Unassembled WGS sequence"/>
</dbReference>
<dbReference type="Gene3D" id="3.40.50.1820">
    <property type="entry name" value="alpha/beta hydrolase"/>
    <property type="match status" value="1"/>
</dbReference>
<name>A0ABV7XBD3_9SPHN</name>
<dbReference type="RefSeq" id="WP_380859025.1">
    <property type="nucleotide sequence ID" value="NZ_JBHRXV010000004.1"/>
</dbReference>
<dbReference type="PANTHER" id="PTHR22946">
    <property type="entry name" value="DIENELACTONE HYDROLASE DOMAIN-CONTAINING PROTEIN-RELATED"/>
    <property type="match status" value="1"/>
</dbReference>
<dbReference type="Pfam" id="PF01738">
    <property type="entry name" value="DLH"/>
    <property type="match status" value="1"/>
</dbReference>
<organism evidence="2 3">
    <name type="scientific">Sphingoaurantiacus capsulatus</name>
    <dbReference type="NCBI Taxonomy" id="1771310"/>
    <lineage>
        <taxon>Bacteria</taxon>
        <taxon>Pseudomonadati</taxon>
        <taxon>Pseudomonadota</taxon>
        <taxon>Alphaproteobacteria</taxon>
        <taxon>Sphingomonadales</taxon>
        <taxon>Sphingosinicellaceae</taxon>
        <taxon>Sphingoaurantiacus</taxon>
    </lineage>
</organism>